<feature type="region of interest" description="Disordered" evidence="2">
    <location>
        <begin position="1"/>
        <end position="42"/>
    </location>
</feature>
<feature type="compositionally biased region" description="Basic and acidic residues" evidence="2">
    <location>
        <begin position="993"/>
        <end position="1004"/>
    </location>
</feature>
<comment type="caution">
    <text evidence="4">The sequence shown here is derived from an EMBL/GenBank/DDBJ whole genome shotgun (WGS) entry which is preliminary data.</text>
</comment>
<proteinExistence type="predicted"/>
<evidence type="ECO:0000256" key="2">
    <source>
        <dbReference type="SAM" id="MobiDB-lite"/>
    </source>
</evidence>
<accession>A0A4Z1HU62</accession>
<dbReference type="InterPro" id="IPR045063">
    <property type="entry name" value="Dynamin_N"/>
</dbReference>
<sequence>MADKIIKKEPCSSQSFQGDSMSDSDNEKPPARTPTKKPASTKFVAKKTIGKSLAALSSQKAANSPTRPEARWEGDLSGLPRVQAVKILEDAAEQSNTFIQAATQILKEYQDNIPAVKHRIDRHCKFLIFNSYDLLLMWTIAQVYKERRECQIHIGFLGGSGTGKSSVINALLGEEDLLPVSDEVASTAVIVEISYNNSEDPERMYSATIDGVSKSEIQQELEELYEDMAAWNLGVGEEEEEEGEEPDTEIMQRMQNTVSKYKCVFAELKTLDDWAKTSVDKLLATTSAQLLMDKKRTITKDNVKEFAASIKPFIDTSKTKDGGVGHSLWPLVKVVKLFIKAPILKAGIVFVDLPGVHDTSAARNTIARNHMKNLDISCVVAPSVRAGSDKGAHVILNSIQKRDMQFDGLFTADSLFFVVSKIDDSLKVQRYITDHPDLGEKLAPDLNAIQAEEDQLKDIEERLKVLVSKREKGVKNIAKLTGVISKSSSGRVAPRQKRKRDESVEAALPNDTLSQAQNARQNLQMEVNSYSNQLWSLQTKKESIESSLANNQARIKAKCIKNRNDIQIAEITEEFETGRKELGEQDASRPLQIFCVSAKAFLDLCSGQEGEALACGFFTKADTGIPTFRDALIAKTWKTRLHNSRTFNEGVANAAALLDMWSADTIADFKMKSNERAVVETKLDEMYGALEQEFEKLNVDTANAIEELLADDLYPQFEIIVRKAYKEQKQLVLREWIQRPIAWNTHRAINKRMGVWISVRASKDFDWNEQLNNAFLKHLLVLWNETLQKKLPALRKPYDERVDTLIAEFTDLTLSAADDISPSIRDSFENVKDSILAHRRRLKQTAGVVFDGLDVSAKDIWRIVKTECEETWKEIYRECGDRKGTGTYEHNKEAHKTHLKGDGGLAMYHSASVKMQEAFQEACQELPEKFEESFDDSLRVIKQEFIDVLEQHTASGTRHNARRVNSKFKINLRAALEPHFQQLYKAWEAEPEPPSHIHDDHIVDEPSDSELSDDIDELLKFGTQEYMDRDGKGSDIDERDPF</sequence>
<name>A0A4Z1HU62_9HELO</name>
<dbReference type="InterPro" id="IPR027417">
    <property type="entry name" value="P-loop_NTPase"/>
</dbReference>
<evidence type="ECO:0000256" key="1">
    <source>
        <dbReference type="SAM" id="Coils"/>
    </source>
</evidence>
<evidence type="ECO:0000313" key="4">
    <source>
        <dbReference type="EMBL" id="TGO52471.1"/>
    </source>
</evidence>
<dbReference type="STRING" id="278944.A0A4Z1HU62"/>
<feature type="compositionally biased region" description="Low complexity" evidence="2">
    <location>
        <begin position="55"/>
        <end position="64"/>
    </location>
</feature>
<dbReference type="Pfam" id="PF00350">
    <property type="entry name" value="Dynamin_N"/>
    <property type="match status" value="1"/>
</dbReference>
<dbReference type="Gene3D" id="3.40.50.300">
    <property type="entry name" value="P-loop containing nucleotide triphosphate hydrolases"/>
    <property type="match status" value="1"/>
</dbReference>
<dbReference type="AlphaFoldDB" id="A0A4Z1HU62"/>
<feature type="compositionally biased region" description="Basic and acidic residues" evidence="2">
    <location>
        <begin position="1026"/>
        <end position="1042"/>
    </location>
</feature>
<protein>
    <recommendedName>
        <fullName evidence="3">Dynamin N-terminal domain-containing protein</fullName>
    </recommendedName>
</protein>
<dbReference type="OrthoDB" id="3598281at2759"/>
<reference evidence="4 5" key="1">
    <citation type="submission" date="2017-12" db="EMBL/GenBank/DDBJ databases">
        <title>Comparative genomics of Botrytis spp.</title>
        <authorList>
            <person name="Valero-Jimenez C.A."/>
            <person name="Tapia P."/>
            <person name="Veloso J."/>
            <person name="Silva-Moreno E."/>
            <person name="Staats M."/>
            <person name="Valdes J.H."/>
            <person name="Van Kan J.A.L."/>
        </authorList>
    </citation>
    <scope>NUCLEOTIDE SEQUENCE [LARGE SCALE GENOMIC DNA]</scope>
    <source>
        <strain evidence="4 5">MUCL2120</strain>
    </source>
</reference>
<keyword evidence="5" id="KW-1185">Reference proteome</keyword>
<feature type="region of interest" description="Disordered" evidence="2">
    <location>
        <begin position="55"/>
        <end position="75"/>
    </location>
</feature>
<organism evidence="4 5">
    <name type="scientific">Botryotinia narcissicola</name>
    <dbReference type="NCBI Taxonomy" id="278944"/>
    <lineage>
        <taxon>Eukaryota</taxon>
        <taxon>Fungi</taxon>
        <taxon>Dikarya</taxon>
        <taxon>Ascomycota</taxon>
        <taxon>Pezizomycotina</taxon>
        <taxon>Leotiomycetes</taxon>
        <taxon>Helotiales</taxon>
        <taxon>Sclerotiniaceae</taxon>
        <taxon>Botryotinia</taxon>
    </lineage>
</organism>
<feature type="region of interest" description="Disordered" evidence="2">
    <location>
        <begin position="1023"/>
        <end position="1042"/>
    </location>
</feature>
<feature type="compositionally biased region" description="Polar residues" evidence="2">
    <location>
        <begin position="11"/>
        <end position="23"/>
    </location>
</feature>
<dbReference type="PANTHER" id="PTHR36681:SF3">
    <property type="entry name" value="NUCLEAR GTPASE, GERMINAL CENTER-ASSOCIATED, TANDEM DUPLICATE 3"/>
    <property type="match status" value="1"/>
</dbReference>
<keyword evidence="1" id="KW-0175">Coiled coil</keyword>
<feature type="domain" description="Dynamin N-terminal" evidence="3">
    <location>
        <begin position="154"/>
        <end position="402"/>
    </location>
</feature>
<feature type="region of interest" description="Disordered" evidence="2">
    <location>
        <begin position="991"/>
        <end position="1010"/>
    </location>
</feature>
<evidence type="ECO:0000313" key="5">
    <source>
        <dbReference type="Proteomes" id="UP000297452"/>
    </source>
</evidence>
<dbReference type="SUPFAM" id="SSF52540">
    <property type="entry name" value="P-loop containing nucleoside triphosphate hydrolases"/>
    <property type="match status" value="1"/>
</dbReference>
<dbReference type="EMBL" id="PQXJ01000323">
    <property type="protein sequence ID" value="TGO52471.1"/>
    <property type="molecule type" value="Genomic_DNA"/>
</dbReference>
<feature type="compositionally biased region" description="Basic and acidic residues" evidence="2">
    <location>
        <begin position="1"/>
        <end position="10"/>
    </location>
</feature>
<dbReference type="PANTHER" id="PTHR36681">
    <property type="entry name" value="NUCLEAR GTPASE, GERMINAL CENTER-ASSOCIATED, TANDEM DUPLICATE 3"/>
    <property type="match status" value="1"/>
</dbReference>
<feature type="coiled-coil region" evidence="1">
    <location>
        <begin position="513"/>
        <end position="540"/>
    </location>
</feature>
<dbReference type="Proteomes" id="UP000297452">
    <property type="component" value="Unassembled WGS sequence"/>
</dbReference>
<evidence type="ECO:0000259" key="3">
    <source>
        <dbReference type="Pfam" id="PF00350"/>
    </source>
</evidence>
<gene>
    <name evidence="4" type="ORF">BOTNAR_0323g00120</name>
</gene>